<feature type="compositionally biased region" description="Gly residues" evidence="1">
    <location>
        <begin position="232"/>
        <end position="241"/>
    </location>
</feature>
<feature type="region of interest" description="Disordered" evidence="1">
    <location>
        <begin position="215"/>
        <end position="241"/>
    </location>
</feature>
<evidence type="ECO:0000256" key="1">
    <source>
        <dbReference type="SAM" id="MobiDB-lite"/>
    </source>
</evidence>
<dbReference type="SUPFAM" id="SSF141571">
    <property type="entry name" value="Pentapeptide repeat-like"/>
    <property type="match status" value="1"/>
</dbReference>
<dbReference type="AlphaFoldDB" id="A0A8J6MDB4"/>
<protein>
    <submittedName>
        <fullName evidence="2">Pentapeptide repeat-containing protein</fullName>
    </submittedName>
</protein>
<reference evidence="2" key="1">
    <citation type="submission" date="2020-08" db="EMBL/GenBank/DDBJ databases">
        <title>Genome public.</title>
        <authorList>
            <person name="Liu C."/>
            <person name="Sun Q."/>
        </authorList>
    </citation>
    <scope>NUCLEOTIDE SEQUENCE</scope>
    <source>
        <strain evidence="2">NSJ-52</strain>
    </source>
</reference>
<gene>
    <name evidence="2" type="ORF">H8S62_10970</name>
</gene>
<sequence>MGEMAADCSRCRGLCCTELYFSRCDGFPADKAAGVPCAHLTAGFRCDIHGELAERGLKGCMAYDCFGAGQAACEGGGDFHRLFRLRQMRWYLAQAASLKPCGGLRDELDALMAESGGAEDIDAFQERVNAVLKRAVALVCDRGRPRRGDLAGRRLRGDETAGRDLSMVLLIAANLRGCSLRGTSLLGADLRDADLSGADLSECVFLTQGQVNGARGDEKTKLPPALRRPEHWGGGAARRGT</sequence>
<keyword evidence="3" id="KW-1185">Reference proteome</keyword>
<accession>A0A8J6MDB4</accession>
<dbReference type="Proteomes" id="UP000607645">
    <property type="component" value="Unassembled WGS sequence"/>
</dbReference>
<evidence type="ECO:0000313" key="3">
    <source>
        <dbReference type="Proteomes" id="UP000607645"/>
    </source>
</evidence>
<dbReference type="Gene3D" id="2.160.20.80">
    <property type="entry name" value="E3 ubiquitin-protein ligase SopA"/>
    <property type="match status" value="1"/>
</dbReference>
<organism evidence="2 3">
    <name type="scientific">Lawsonibacter faecis</name>
    <dbReference type="NCBI Taxonomy" id="2763052"/>
    <lineage>
        <taxon>Bacteria</taxon>
        <taxon>Bacillati</taxon>
        <taxon>Bacillota</taxon>
        <taxon>Clostridia</taxon>
        <taxon>Eubacteriales</taxon>
        <taxon>Oscillospiraceae</taxon>
        <taxon>Lawsonibacter</taxon>
    </lineage>
</organism>
<feature type="compositionally biased region" description="Basic and acidic residues" evidence="1">
    <location>
        <begin position="215"/>
        <end position="231"/>
    </location>
</feature>
<comment type="caution">
    <text evidence="2">The sequence shown here is derived from an EMBL/GenBank/DDBJ whole genome shotgun (WGS) entry which is preliminary data.</text>
</comment>
<dbReference type="InterPro" id="IPR001646">
    <property type="entry name" value="5peptide_repeat"/>
</dbReference>
<dbReference type="Pfam" id="PF00805">
    <property type="entry name" value="Pentapeptide"/>
    <property type="match status" value="1"/>
</dbReference>
<proteinExistence type="predicted"/>
<dbReference type="EMBL" id="JACOPQ010000008">
    <property type="protein sequence ID" value="MBC5737526.1"/>
    <property type="molecule type" value="Genomic_DNA"/>
</dbReference>
<name>A0A8J6MDB4_9FIRM</name>
<evidence type="ECO:0000313" key="2">
    <source>
        <dbReference type="EMBL" id="MBC5737526.1"/>
    </source>
</evidence>